<keyword evidence="13" id="KW-1185">Reference proteome</keyword>
<accession>A0A6J0BQC8</accession>
<evidence type="ECO:0000256" key="9">
    <source>
        <dbReference type="SAM" id="MobiDB-lite"/>
    </source>
</evidence>
<dbReference type="AlphaFoldDB" id="A0A6J0BQC8"/>
<dbReference type="PROSITE" id="PS50986">
    <property type="entry name" value="MANSC"/>
    <property type="match status" value="1"/>
</dbReference>
<evidence type="ECO:0000256" key="4">
    <source>
        <dbReference type="ARBA" id="ARBA00022989"/>
    </source>
</evidence>
<proteinExistence type="predicted"/>
<dbReference type="PANTHER" id="PTHR46876">
    <property type="entry name" value="LOW-DENSITY LIPOPROTEIN RECEPTOR-RELATED PROTEIN 11"/>
    <property type="match status" value="1"/>
</dbReference>
<feature type="region of interest" description="Disordered" evidence="9">
    <location>
        <begin position="369"/>
        <end position="497"/>
    </location>
</feature>
<evidence type="ECO:0000256" key="6">
    <source>
        <dbReference type="ARBA" id="ARBA00023157"/>
    </source>
</evidence>
<dbReference type="Gene3D" id="4.10.400.10">
    <property type="entry name" value="Low-density Lipoprotein Receptor"/>
    <property type="match status" value="1"/>
</dbReference>
<feature type="transmembrane region" description="Helical" evidence="10">
    <location>
        <begin position="534"/>
        <end position="556"/>
    </location>
</feature>
<dbReference type="GeneID" id="107222187"/>
<evidence type="ECO:0000256" key="1">
    <source>
        <dbReference type="ARBA" id="ARBA00004479"/>
    </source>
</evidence>
<evidence type="ECO:0000256" key="8">
    <source>
        <dbReference type="PROSITE-ProRule" id="PRU00124"/>
    </source>
</evidence>
<sequence length="583" mass="65520">MRVFSAYTTRSSVMFYQVLRILLSFVTIFYCVNGENVPQKNDKRGDIDLQMCVESFDVHKNKIIRTEDSQEMGAKYINEIDLDSRKECLRLCCETEQCDVFVFEDKRPGSCYLFHCGPPDDFKCKFTSHANYTSAVLTVNLNSRNTVELEEQIRRTQQDHDLQSLRKLADNSPAEYSVLEPTASVVTEVSKIVILTTAASIKPVCSRNQFECRTSGDCIAIYNACDGIPQCADGSDEAAELGCPTKKPSMPPPVAIQQQTLSAPANSANYQPSIQRHKPYDAAYGHQEKDSRPWQLSGHQLAPQQERIQYPQQVVISQPQVNLGSQRYQWEYQPLYEQNNGNFNSINSFRGPSNTNPYEPEQSHIFNHKGPGVIGEGGDGGAYIDQNRQYAPYYPPDNGNWQEGQPQQPPSILPTQQNSPPLIPKLQPQVTDKPPLCKDDKKQGKTPPITNVVQSSKSMGQKNSIIPKAKTEIDDSVTSENDETHHNTVKTAKPHKHTETKIFVEQSNEEIKGHLIMDRLQDSNEDRDLRPKGAVISLALGLTTTALMAALIACRLRMVRRRGRRGHGPYAHDADYLVNGMYL</sequence>
<dbReference type="InterPro" id="IPR002172">
    <property type="entry name" value="LDrepeatLR_classA_rpt"/>
</dbReference>
<dbReference type="KEGG" id="nlo:107222187"/>
<dbReference type="GO" id="GO:0016020">
    <property type="term" value="C:membrane"/>
    <property type="evidence" value="ECO:0007669"/>
    <property type="project" value="UniProtKB-SubCell"/>
</dbReference>
<dbReference type="InParanoid" id="A0A6J0BQC8"/>
<keyword evidence="7" id="KW-0325">Glycoprotein</keyword>
<comment type="caution">
    <text evidence="8">Lacks conserved residue(s) required for the propagation of feature annotation.</text>
</comment>
<dbReference type="InterPro" id="IPR023415">
    <property type="entry name" value="LDLR_class-A_CS"/>
</dbReference>
<feature type="domain" description="Apple" evidence="11">
    <location>
        <begin position="52"/>
        <end position="137"/>
    </location>
</feature>
<dbReference type="Proteomes" id="UP000829291">
    <property type="component" value="Chromosome 3"/>
</dbReference>
<dbReference type="Pfam" id="PF07502">
    <property type="entry name" value="MANEC"/>
    <property type="match status" value="1"/>
</dbReference>
<evidence type="ECO:0000256" key="5">
    <source>
        <dbReference type="ARBA" id="ARBA00023136"/>
    </source>
</evidence>
<organism evidence="14">
    <name type="scientific">Neodiprion lecontei</name>
    <name type="common">Redheaded pine sawfly</name>
    <dbReference type="NCBI Taxonomy" id="441921"/>
    <lineage>
        <taxon>Eukaryota</taxon>
        <taxon>Metazoa</taxon>
        <taxon>Ecdysozoa</taxon>
        <taxon>Arthropoda</taxon>
        <taxon>Hexapoda</taxon>
        <taxon>Insecta</taxon>
        <taxon>Pterygota</taxon>
        <taxon>Neoptera</taxon>
        <taxon>Endopterygota</taxon>
        <taxon>Hymenoptera</taxon>
        <taxon>Tenthredinoidea</taxon>
        <taxon>Diprionidae</taxon>
        <taxon>Diprioninae</taxon>
        <taxon>Neodiprion</taxon>
    </lineage>
</organism>
<dbReference type="FunCoup" id="A0A6J0BQC8">
    <property type="interactions" value="13"/>
</dbReference>
<keyword evidence="2 10" id="KW-0812">Transmembrane</keyword>
<name>A0A6J0BQC8_NEOLC</name>
<evidence type="ECO:0000256" key="3">
    <source>
        <dbReference type="ARBA" id="ARBA00022729"/>
    </source>
</evidence>
<gene>
    <name evidence="14" type="primary">LOC107222187</name>
</gene>
<dbReference type="InterPro" id="IPR036055">
    <property type="entry name" value="LDL_receptor-like_sf"/>
</dbReference>
<dbReference type="InterPro" id="IPR003609">
    <property type="entry name" value="Pan_app"/>
</dbReference>
<reference evidence="14" key="1">
    <citation type="submission" date="2025-08" db="UniProtKB">
        <authorList>
            <consortium name="RefSeq"/>
        </authorList>
    </citation>
    <scope>IDENTIFICATION</scope>
    <source>
        <tissue evidence="14">Thorax and Abdomen</tissue>
    </source>
</reference>
<feature type="compositionally biased region" description="Gly residues" evidence="9">
    <location>
        <begin position="372"/>
        <end position="381"/>
    </location>
</feature>
<comment type="subcellular location">
    <subcellularLocation>
        <location evidence="1">Membrane</location>
        <topology evidence="1">Single-pass type I membrane protein</topology>
    </subcellularLocation>
</comment>
<dbReference type="PROSITE" id="PS50068">
    <property type="entry name" value="LDLRA_2"/>
    <property type="match status" value="1"/>
</dbReference>
<evidence type="ECO:0000259" key="12">
    <source>
        <dbReference type="PROSITE" id="PS50986"/>
    </source>
</evidence>
<keyword evidence="3" id="KW-0732">Signal</keyword>
<evidence type="ECO:0000256" key="7">
    <source>
        <dbReference type="ARBA" id="ARBA00023180"/>
    </source>
</evidence>
<dbReference type="SMART" id="SM00192">
    <property type="entry name" value="LDLa"/>
    <property type="match status" value="1"/>
</dbReference>
<dbReference type="PROSITE" id="PS01209">
    <property type="entry name" value="LDLRA_1"/>
    <property type="match status" value="1"/>
</dbReference>
<dbReference type="PROSITE" id="PS50948">
    <property type="entry name" value="PAN"/>
    <property type="match status" value="1"/>
</dbReference>
<evidence type="ECO:0000256" key="10">
    <source>
        <dbReference type="SAM" id="Phobius"/>
    </source>
</evidence>
<feature type="compositionally biased region" description="Polar residues" evidence="9">
    <location>
        <begin position="448"/>
        <end position="464"/>
    </location>
</feature>
<evidence type="ECO:0000256" key="2">
    <source>
        <dbReference type="ARBA" id="ARBA00022692"/>
    </source>
</evidence>
<feature type="domain" description="MANSC" evidence="12">
    <location>
        <begin position="58"/>
        <end position="135"/>
    </location>
</feature>
<dbReference type="SMART" id="SM00765">
    <property type="entry name" value="MANEC"/>
    <property type="match status" value="1"/>
</dbReference>
<evidence type="ECO:0000259" key="11">
    <source>
        <dbReference type="PROSITE" id="PS50948"/>
    </source>
</evidence>
<dbReference type="InterPro" id="IPR011106">
    <property type="entry name" value="MANSC_N"/>
</dbReference>
<dbReference type="OrthoDB" id="10037294at2759"/>
<keyword evidence="6" id="KW-1015">Disulfide bond</keyword>
<keyword evidence="5 10" id="KW-0472">Membrane</keyword>
<dbReference type="SUPFAM" id="SSF57424">
    <property type="entry name" value="LDL receptor-like module"/>
    <property type="match status" value="1"/>
</dbReference>
<protein>
    <submittedName>
        <fullName evidence="14">Uncharacterized protein LOC107222187 isoform X1</fullName>
    </submittedName>
</protein>
<evidence type="ECO:0000313" key="13">
    <source>
        <dbReference type="Proteomes" id="UP000829291"/>
    </source>
</evidence>
<keyword evidence="4 10" id="KW-1133">Transmembrane helix</keyword>
<dbReference type="CDD" id="cd00112">
    <property type="entry name" value="LDLa"/>
    <property type="match status" value="1"/>
</dbReference>
<dbReference type="Pfam" id="PF00057">
    <property type="entry name" value="Ldl_recept_a"/>
    <property type="match status" value="1"/>
</dbReference>
<dbReference type="RefSeq" id="XP_015516931.1">
    <property type="nucleotide sequence ID" value="XM_015661445.2"/>
</dbReference>
<dbReference type="PANTHER" id="PTHR46876:SF1">
    <property type="entry name" value="LOW-DENSITY LIPOPROTEIN RECEPTOR-RELATED PROTEIN 11"/>
    <property type="match status" value="1"/>
</dbReference>
<dbReference type="InterPro" id="IPR013980">
    <property type="entry name" value="MANSC_dom"/>
</dbReference>
<evidence type="ECO:0000313" key="14">
    <source>
        <dbReference type="RefSeq" id="XP_015516931.1"/>
    </source>
</evidence>